<evidence type="ECO:0000313" key="17">
    <source>
        <dbReference type="Proteomes" id="UP001500416"/>
    </source>
</evidence>
<keyword evidence="9" id="KW-0560">Oxidoreductase</keyword>
<evidence type="ECO:0000256" key="4">
    <source>
        <dbReference type="ARBA" id="ARBA00013076"/>
    </source>
</evidence>
<gene>
    <name evidence="16" type="primary">pvdA</name>
    <name evidence="16" type="ORF">GCM10010492_45270</name>
</gene>
<comment type="pathway">
    <text evidence="2">Siderophore biosynthesis.</text>
</comment>
<evidence type="ECO:0000256" key="12">
    <source>
        <dbReference type="ARBA" id="ARBA00031158"/>
    </source>
</evidence>
<evidence type="ECO:0000256" key="7">
    <source>
        <dbReference type="ARBA" id="ARBA00022827"/>
    </source>
</evidence>
<evidence type="ECO:0000256" key="1">
    <source>
        <dbReference type="ARBA" id="ARBA00001974"/>
    </source>
</evidence>
<comment type="similarity">
    <text evidence="3">Belongs to the lysine N(6)-hydroxylase/L-ornithine N(5)-oxygenase family.</text>
</comment>
<evidence type="ECO:0000256" key="8">
    <source>
        <dbReference type="ARBA" id="ARBA00022857"/>
    </source>
</evidence>
<dbReference type="Proteomes" id="UP001500416">
    <property type="component" value="Unassembled WGS sequence"/>
</dbReference>
<evidence type="ECO:0000313" key="16">
    <source>
        <dbReference type="EMBL" id="GAA0241084.1"/>
    </source>
</evidence>
<evidence type="ECO:0000256" key="13">
    <source>
        <dbReference type="ARBA" id="ARBA00032493"/>
    </source>
</evidence>
<evidence type="ECO:0000256" key="5">
    <source>
        <dbReference type="ARBA" id="ARBA00016406"/>
    </source>
</evidence>
<comment type="catalytic activity">
    <reaction evidence="15">
        <text>L-lysine + NADPH + O2 = N(6)-hydroxy-L-lysine + NADP(+) + H2O</text>
        <dbReference type="Rhea" id="RHEA:23228"/>
        <dbReference type="ChEBI" id="CHEBI:15377"/>
        <dbReference type="ChEBI" id="CHEBI:15379"/>
        <dbReference type="ChEBI" id="CHEBI:32551"/>
        <dbReference type="ChEBI" id="CHEBI:57783"/>
        <dbReference type="ChEBI" id="CHEBI:57820"/>
        <dbReference type="ChEBI" id="CHEBI:58349"/>
        <dbReference type="EC" id="1.14.13.59"/>
    </reaction>
</comment>
<dbReference type="Pfam" id="PF13434">
    <property type="entry name" value="Lys_Orn_oxgnase"/>
    <property type="match status" value="1"/>
</dbReference>
<proteinExistence type="inferred from homology"/>
<dbReference type="EMBL" id="BAAABU010000010">
    <property type="protein sequence ID" value="GAA0241084.1"/>
    <property type="molecule type" value="Genomic_DNA"/>
</dbReference>
<evidence type="ECO:0000256" key="6">
    <source>
        <dbReference type="ARBA" id="ARBA00022630"/>
    </source>
</evidence>
<evidence type="ECO:0000256" key="10">
    <source>
        <dbReference type="ARBA" id="ARBA00023033"/>
    </source>
</evidence>
<organism evidence="16 17">
    <name type="scientific">Saccharothrix mutabilis subsp. mutabilis</name>
    <dbReference type="NCBI Taxonomy" id="66855"/>
    <lineage>
        <taxon>Bacteria</taxon>
        <taxon>Bacillati</taxon>
        <taxon>Actinomycetota</taxon>
        <taxon>Actinomycetes</taxon>
        <taxon>Pseudonocardiales</taxon>
        <taxon>Pseudonocardiaceae</taxon>
        <taxon>Saccharothrix</taxon>
    </lineage>
</organism>
<dbReference type="EC" id="1.14.13.59" evidence="4"/>
<dbReference type="PANTHER" id="PTHR42802:SF1">
    <property type="entry name" value="L-ORNITHINE N(5)-MONOOXYGENASE"/>
    <property type="match status" value="1"/>
</dbReference>
<keyword evidence="6" id="KW-0285">Flavoprotein</keyword>
<keyword evidence="17" id="KW-1185">Reference proteome</keyword>
<dbReference type="InterPro" id="IPR025700">
    <property type="entry name" value="Lys/Orn_oxygenase"/>
</dbReference>
<keyword evidence="8" id="KW-0521">NADP</keyword>
<evidence type="ECO:0000256" key="3">
    <source>
        <dbReference type="ARBA" id="ARBA00007588"/>
    </source>
</evidence>
<sequence>MVHREVELLAIGAGPSNLSLAVALEELAPDGLATNSLLIEQGPTVEWQRGMLLPGTQSQVSFLKDLVSLRNPRSAYSFVNYLHSVGRLDRFANLGTFTPYRTEISDYLRWVAEHLTKVSVQYNRRATAIEPLVDENGDLTGWLTRLADGDTIGSRYLVVGAGRDKRVPEVFRGLPERKVIHSTEYVDRIAELPRELPYRVTVVGGAQSAAEMFHAVQTDLPNSRPTMVMRSIGMNAYESSKFTNELYYPSFVGEFYDSRPEQRAQILQEMHKTNYSGLAPGFLDTLYRQLYLDAMSPDPRLRVVTMVDVTDAREVNDEVVLSLTDRKTGLTEELRTDLVLLGTGFDPAMPRLVGELATRLGLPEVSVSRRYRLDTGDSAGAVYLQGVNEATHGISDSLLSVLAWRAQEIVADLLDHRAARVPAPAVAAVAPAVAATA</sequence>
<dbReference type="RefSeq" id="WP_343935853.1">
    <property type="nucleotide sequence ID" value="NZ_BAAABU010000010.1"/>
</dbReference>
<keyword evidence="7" id="KW-0274">FAD</keyword>
<evidence type="ECO:0000256" key="9">
    <source>
        <dbReference type="ARBA" id="ARBA00023002"/>
    </source>
</evidence>
<dbReference type="SUPFAM" id="SSF51905">
    <property type="entry name" value="FAD/NAD(P)-binding domain"/>
    <property type="match status" value="1"/>
</dbReference>
<evidence type="ECO:0000256" key="14">
    <source>
        <dbReference type="ARBA" id="ARBA00032738"/>
    </source>
</evidence>
<evidence type="ECO:0000256" key="11">
    <source>
        <dbReference type="ARBA" id="ARBA00029939"/>
    </source>
</evidence>
<comment type="cofactor">
    <cofactor evidence="1">
        <name>FAD</name>
        <dbReference type="ChEBI" id="CHEBI:57692"/>
    </cofactor>
</comment>
<reference evidence="16 17" key="1">
    <citation type="journal article" date="2019" name="Int. J. Syst. Evol. Microbiol.">
        <title>The Global Catalogue of Microorganisms (GCM) 10K type strain sequencing project: providing services to taxonomists for standard genome sequencing and annotation.</title>
        <authorList>
            <consortium name="The Broad Institute Genomics Platform"/>
            <consortium name="The Broad Institute Genome Sequencing Center for Infectious Disease"/>
            <person name="Wu L."/>
            <person name="Ma J."/>
        </authorList>
    </citation>
    <scope>NUCLEOTIDE SEQUENCE [LARGE SCALE GENOMIC DNA]</scope>
    <source>
        <strain evidence="16 17">JCM 3380</strain>
    </source>
</reference>
<dbReference type="PANTHER" id="PTHR42802">
    <property type="entry name" value="MONOOXYGENASE"/>
    <property type="match status" value="1"/>
</dbReference>
<dbReference type="Gene3D" id="3.50.50.60">
    <property type="entry name" value="FAD/NAD(P)-binding domain"/>
    <property type="match status" value="1"/>
</dbReference>
<keyword evidence="10" id="KW-0503">Monooxygenase</keyword>
<evidence type="ECO:0000256" key="15">
    <source>
        <dbReference type="ARBA" id="ARBA00048407"/>
    </source>
</evidence>
<dbReference type="InterPro" id="IPR036188">
    <property type="entry name" value="FAD/NAD-bd_sf"/>
</dbReference>
<comment type="caution">
    <text evidence="16">The sequence shown here is derived from an EMBL/GenBank/DDBJ whole genome shotgun (WGS) entry which is preliminary data.</text>
</comment>
<accession>A0ABN0U7A9</accession>
<name>A0ABN0U7A9_9PSEU</name>
<evidence type="ECO:0000256" key="2">
    <source>
        <dbReference type="ARBA" id="ARBA00004924"/>
    </source>
</evidence>
<protein>
    <recommendedName>
        <fullName evidence="5">L-lysine N6-monooxygenase MbtG</fullName>
        <ecNumber evidence="4">1.14.13.59</ecNumber>
    </recommendedName>
    <alternativeName>
        <fullName evidence="14">Lysine 6-N-hydroxylase</fullName>
    </alternativeName>
    <alternativeName>
        <fullName evidence="13">Lysine N6-hydroxylase</fullName>
    </alternativeName>
    <alternativeName>
        <fullName evidence="11">Lysine-N-oxygenase</fullName>
    </alternativeName>
    <alternativeName>
        <fullName evidence="12">Mycobactin synthase protein G</fullName>
    </alternativeName>
</protein>